<keyword evidence="2" id="KW-1185">Reference proteome</keyword>
<dbReference type="Proteomes" id="UP000015523">
    <property type="component" value="Unassembled WGS sequence"/>
</dbReference>
<gene>
    <name evidence="1" type="ORF">M529_08935</name>
</gene>
<dbReference type="PATRIC" id="fig|1346791.3.peg.1715"/>
<evidence type="ECO:0000313" key="1">
    <source>
        <dbReference type="EMBL" id="EQB32545.1"/>
    </source>
</evidence>
<evidence type="ECO:0000313" key="2">
    <source>
        <dbReference type="Proteomes" id="UP000015523"/>
    </source>
</evidence>
<protein>
    <submittedName>
        <fullName evidence="1">Uncharacterized protein</fullName>
    </submittedName>
</protein>
<comment type="caution">
    <text evidence="1">The sequence shown here is derived from an EMBL/GenBank/DDBJ whole genome shotgun (WGS) entry which is preliminary data.</text>
</comment>
<dbReference type="AlphaFoldDB" id="T0IUM5"/>
<proteinExistence type="predicted"/>
<name>T0IUM5_9SPHN</name>
<sequence length="40" mass="4467">MNIAAAARADKLTPGKVQLLMRDYGVSYEEARDYLRATAH</sequence>
<accession>T0IUM5</accession>
<reference evidence="1 2" key="1">
    <citation type="journal article" date="2013" name="Genome Announc.">
        <title>Draft Genome Sequence of Sphingobium ummariense Strain RL-3, a Hexachlorocyclohexane-Degrading Bacterium.</title>
        <authorList>
            <person name="Kohli P."/>
            <person name="Dua A."/>
            <person name="Sangwan N."/>
            <person name="Oldach P."/>
            <person name="Khurana J.P."/>
            <person name="Lal R."/>
        </authorList>
    </citation>
    <scope>NUCLEOTIDE SEQUENCE [LARGE SCALE GENOMIC DNA]</scope>
    <source>
        <strain evidence="1 2">RL-3</strain>
    </source>
</reference>
<dbReference type="EMBL" id="AUWY01000070">
    <property type="protein sequence ID" value="EQB32545.1"/>
    <property type="molecule type" value="Genomic_DNA"/>
</dbReference>
<organism evidence="1 2">
    <name type="scientific">Sphingobium ummariense RL-3</name>
    <dbReference type="NCBI Taxonomy" id="1346791"/>
    <lineage>
        <taxon>Bacteria</taxon>
        <taxon>Pseudomonadati</taxon>
        <taxon>Pseudomonadota</taxon>
        <taxon>Alphaproteobacteria</taxon>
        <taxon>Sphingomonadales</taxon>
        <taxon>Sphingomonadaceae</taxon>
        <taxon>Sphingobium</taxon>
    </lineage>
</organism>